<proteinExistence type="inferred from homology"/>
<keyword evidence="6 7" id="KW-0472">Membrane</keyword>
<feature type="transmembrane region" description="Helical" evidence="7">
    <location>
        <begin position="152"/>
        <end position="169"/>
    </location>
</feature>
<comment type="similarity">
    <text evidence="2">Belongs to the UPF0126 family.</text>
</comment>
<feature type="transmembrane region" description="Helical" evidence="7">
    <location>
        <begin position="175"/>
        <end position="194"/>
    </location>
</feature>
<organism evidence="9 10">
    <name type="scientific">Carnobacterium inhibens</name>
    <dbReference type="NCBI Taxonomy" id="147709"/>
    <lineage>
        <taxon>Bacteria</taxon>
        <taxon>Bacillati</taxon>
        <taxon>Bacillota</taxon>
        <taxon>Bacilli</taxon>
        <taxon>Lactobacillales</taxon>
        <taxon>Carnobacteriaceae</taxon>
        <taxon>Carnobacterium</taxon>
    </lineage>
</organism>
<dbReference type="EMBL" id="WNJQ01000004">
    <property type="protein sequence ID" value="MBC9825475.1"/>
    <property type="molecule type" value="Genomic_DNA"/>
</dbReference>
<dbReference type="InterPro" id="IPR005115">
    <property type="entry name" value="Gly_transporter"/>
</dbReference>
<sequence>MTDVTWEVLNIIGTIAFAISGAFIALEAKYDILGVYILGFTTAFGGGLIRNLVIGIPVQNIWMQSTLFKFAFLTITIVLILPSIWGGLWKKSIVFFDAIGLAAFAIQGANYAVSMEVPIIAVVLAAIMTGTGGGILRDLFAGRKPMIFYSEVYALWAAIAGLIIGLDWIRGPYVVIILFISIVVLRILSAYFNWNLPHYFNLKKERE</sequence>
<comment type="subcellular location">
    <subcellularLocation>
        <location evidence="1">Cell membrane</location>
        <topology evidence="1">Multi-pass membrane protein</topology>
    </subcellularLocation>
</comment>
<keyword evidence="10" id="KW-1185">Reference proteome</keyword>
<evidence type="ECO:0000313" key="10">
    <source>
        <dbReference type="Proteomes" id="UP000638836"/>
    </source>
</evidence>
<dbReference type="RefSeq" id="WP_187948780.1">
    <property type="nucleotide sequence ID" value="NZ_WNJQ01000004.1"/>
</dbReference>
<dbReference type="Proteomes" id="UP000638836">
    <property type="component" value="Unassembled WGS sequence"/>
</dbReference>
<keyword evidence="3" id="KW-1003">Cell membrane</keyword>
<dbReference type="PANTHER" id="PTHR30506">
    <property type="entry name" value="INNER MEMBRANE PROTEIN"/>
    <property type="match status" value="1"/>
</dbReference>
<evidence type="ECO:0000259" key="8">
    <source>
        <dbReference type="Pfam" id="PF03458"/>
    </source>
</evidence>
<evidence type="ECO:0000256" key="7">
    <source>
        <dbReference type="SAM" id="Phobius"/>
    </source>
</evidence>
<comment type="caution">
    <text evidence="9">The sequence shown here is derived from an EMBL/GenBank/DDBJ whole genome shotgun (WGS) entry which is preliminary data.</text>
</comment>
<dbReference type="Pfam" id="PF03458">
    <property type="entry name" value="Gly_transporter"/>
    <property type="match status" value="2"/>
</dbReference>
<gene>
    <name evidence="9" type="ORF">GLO26_06495</name>
</gene>
<evidence type="ECO:0000313" key="9">
    <source>
        <dbReference type="EMBL" id="MBC9825475.1"/>
    </source>
</evidence>
<evidence type="ECO:0000256" key="5">
    <source>
        <dbReference type="ARBA" id="ARBA00022989"/>
    </source>
</evidence>
<evidence type="ECO:0000256" key="3">
    <source>
        <dbReference type="ARBA" id="ARBA00022475"/>
    </source>
</evidence>
<feature type="domain" description="Glycine transporter" evidence="8">
    <location>
        <begin position="8"/>
        <end position="81"/>
    </location>
</feature>
<feature type="transmembrane region" description="Helical" evidence="7">
    <location>
        <begin position="33"/>
        <end position="55"/>
    </location>
</feature>
<name>A0ABR7TDD3_9LACT</name>
<keyword evidence="4 7" id="KW-0812">Transmembrane</keyword>
<dbReference type="PANTHER" id="PTHR30506:SF3">
    <property type="entry name" value="UPF0126 INNER MEMBRANE PROTEIN YADS-RELATED"/>
    <property type="match status" value="1"/>
</dbReference>
<feature type="domain" description="Glycine transporter" evidence="8">
    <location>
        <begin position="95"/>
        <end position="163"/>
    </location>
</feature>
<evidence type="ECO:0000256" key="1">
    <source>
        <dbReference type="ARBA" id="ARBA00004651"/>
    </source>
</evidence>
<protein>
    <submittedName>
        <fullName evidence="9">Trimeric intracellular cation channel family protein</fullName>
    </submittedName>
</protein>
<evidence type="ECO:0000256" key="4">
    <source>
        <dbReference type="ARBA" id="ARBA00022692"/>
    </source>
</evidence>
<keyword evidence="5 7" id="KW-1133">Transmembrane helix</keyword>
<feature type="transmembrane region" description="Helical" evidence="7">
    <location>
        <begin position="6"/>
        <end position="26"/>
    </location>
</feature>
<evidence type="ECO:0000256" key="2">
    <source>
        <dbReference type="ARBA" id="ARBA00008193"/>
    </source>
</evidence>
<feature type="transmembrane region" description="Helical" evidence="7">
    <location>
        <begin position="61"/>
        <end position="81"/>
    </location>
</feature>
<reference evidence="9 10" key="1">
    <citation type="journal article" date="2020" name="Microorganisms">
        <title>New Insight into Antimicrobial Compounds from Food and Marine-Sourced Carnobacterium Species through Phenotype and Genome Analyses.</title>
        <authorList>
            <person name="Begrem S."/>
            <person name="Ivaniuk F."/>
            <person name="Gigout-Chevalier F."/>
            <person name="Kolypczuk L."/>
            <person name="Bonnetot S."/>
            <person name="Leroi F."/>
            <person name="Grovel O."/>
            <person name="Delbarre-Ladrat C."/>
            <person name="Passerini D."/>
        </authorList>
    </citation>
    <scope>NUCLEOTIDE SEQUENCE [LARGE SCALE GENOMIC DNA]</scope>
    <source>
        <strain evidence="9 10">MIP2551</strain>
    </source>
</reference>
<accession>A0ABR7TDD3</accession>
<evidence type="ECO:0000256" key="6">
    <source>
        <dbReference type="ARBA" id="ARBA00023136"/>
    </source>
</evidence>